<evidence type="ECO:0000313" key="3">
    <source>
        <dbReference type="Proteomes" id="UP001153076"/>
    </source>
</evidence>
<feature type="region of interest" description="Disordered" evidence="1">
    <location>
        <begin position="224"/>
        <end position="306"/>
    </location>
</feature>
<dbReference type="OrthoDB" id="1939467at2759"/>
<sequence>MWSPVLKCKPFVMDRHLVHALVKSWVSESKAFRIGRREVPFSVYDVALLTGLPATRKHVIFDEGSSIGVELPIGSNRGHKGEDPIEEKLVDAWVRNETSGMVWLYEHTKLYAHADEKCVPCIISCVNLCAASMMLHSSFRPSRTIRWGTGCAVHVRVSDSLRACGDGAMLMCRLLLSLRCGTWREGKMREERQTVTEALTLGRVAHAATKKELEHMRALLMGRDWGGDSLPGGTQNEGLQSTDGDGEGSAHASDRRVSTSQGDDRYSFHTNFHNADVGSAKDAQECEPFSDTMQPERKNEMVTPPM</sequence>
<feature type="compositionally biased region" description="Polar residues" evidence="1">
    <location>
        <begin position="232"/>
        <end position="243"/>
    </location>
</feature>
<proteinExistence type="predicted"/>
<evidence type="ECO:0000256" key="1">
    <source>
        <dbReference type="SAM" id="MobiDB-lite"/>
    </source>
</evidence>
<gene>
    <name evidence="2" type="ORF">Cgig2_025339</name>
</gene>
<reference evidence="2" key="1">
    <citation type="submission" date="2022-04" db="EMBL/GenBank/DDBJ databases">
        <title>Carnegiea gigantea Genome sequencing and assembly v2.</title>
        <authorList>
            <person name="Copetti D."/>
            <person name="Sanderson M.J."/>
            <person name="Burquez A."/>
            <person name="Wojciechowski M.F."/>
        </authorList>
    </citation>
    <scope>NUCLEOTIDE SEQUENCE</scope>
    <source>
        <strain evidence="2">SGP5-SGP5p</strain>
        <tissue evidence="2">Aerial part</tissue>
    </source>
</reference>
<protein>
    <recommendedName>
        <fullName evidence="4">Aminotransferase-like plant mobile domain-containing protein</fullName>
    </recommendedName>
</protein>
<comment type="caution">
    <text evidence="2">The sequence shown here is derived from an EMBL/GenBank/DDBJ whole genome shotgun (WGS) entry which is preliminary data.</text>
</comment>
<keyword evidence="3" id="KW-1185">Reference proteome</keyword>
<dbReference type="AlphaFoldDB" id="A0A9Q1JRY3"/>
<organism evidence="2 3">
    <name type="scientific">Carnegiea gigantea</name>
    <dbReference type="NCBI Taxonomy" id="171969"/>
    <lineage>
        <taxon>Eukaryota</taxon>
        <taxon>Viridiplantae</taxon>
        <taxon>Streptophyta</taxon>
        <taxon>Embryophyta</taxon>
        <taxon>Tracheophyta</taxon>
        <taxon>Spermatophyta</taxon>
        <taxon>Magnoliopsida</taxon>
        <taxon>eudicotyledons</taxon>
        <taxon>Gunneridae</taxon>
        <taxon>Pentapetalae</taxon>
        <taxon>Caryophyllales</taxon>
        <taxon>Cactineae</taxon>
        <taxon>Cactaceae</taxon>
        <taxon>Cactoideae</taxon>
        <taxon>Echinocereeae</taxon>
        <taxon>Carnegiea</taxon>
    </lineage>
</organism>
<feature type="compositionally biased region" description="Basic and acidic residues" evidence="1">
    <location>
        <begin position="252"/>
        <end position="267"/>
    </location>
</feature>
<dbReference type="EMBL" id="JAKOGI010000846">
    <property type="protein sequence ID" value="KAJ8429909.1"/>
    <property type="molecule type" value="Genomic_DNA"/>
</dbReference>
<evidence type="ECO:0008006" key="4">
    <source>
        <dbReference type="Google" id="ProtNLM"/>
    </source>
</evidence>
<name>A0A9Q1JRY3_9CARY</name>
<dbReference type="Proteomes" id="UP001153076">
    <property type="component" value="Unassembled WGS sequence"/>
</dbReference>
<evidence type="ECO:0000313" key="2">
    <source>
        <dbReference type="EMBL" id="KAJ8429909.1"/>
    </source>
</evidence>
<accession>A0A9Q1JRY3</accession>